<dbReference type="InterPro" id="IPR050270">
    <property type="entry name" value="DegV_domain_contain"/>
</dbReference>
<dbReference type="EMBL" id="CP065662">
    <property type="protein sequence ID" value="QPS01277.1"/>
    <property type="molecule type" value="Genomic_DNA"/>
</dbReference>
<name>A0A109RE26_9LACT</name>
<dbReference type="AlphaFoldDB" id="A0A109RE26"/>
<dbReference type="GO" id="GO:0006071">
    <property type="term" value="P:glycerol metabolic process"/>
    <property type="evidence" value="ECO:0007669"/>
    <property type="project" value="InterPro"/>
</dbReference>
<evidence type="ECO:0000313" key="2">
    <source>
        <dbReference type="Proteomes" id="UP000594771"/>
    </source>
</evidence>
<dbReference type="SMART" id="SM01121">
    <property type="entry name" value="Dak1_2"/>
    <property type="match status" value="1"/>
</dbReference>
<dbReference type="PANTHER" id="PTHR33434:SF4">
    <property type="entry name" value="PHOSPHATASE PROTEIN"/>
    <property type="match status" value="1"/>
</dbReference>
<organism evidence="1 2">
    <name type="scientific">Aerococcus urinae</name>
    <dbReference type="NCBI Taxonomy" id="1376"/>
    <lineage>
        <taxon>Bacteria</taxon>
        <taxon>Bacillati</taxon>
        <taxon>Bacillota</taxon>
        <taxon>Bacilli</taxon>
        <taxon>Lactobacillales</taxon>
        <taxon>Aerococcaceae</taxon>
        <taxon>Aerococcus</taxon>
    </lineage>
</organism>
<dbReference type="PROSITE" id="PS51480">
    <property type="entry name" value="DHAL"/>
    <property type="match status" value="1"/>
</dbReference>
<sequence>MSQLVIDASELRNMVAVGCDKLKQGADYVDSLNVFPVPDGDTGTNMNLSFSAGLDGVEKNDGQSVEEVADALAKGLLMGARGNSGVILSQIFRGFAKGCKGLEKLDAKALANSFDQAVKSAYKAVMKPVEGTILTVVREGAEAGLVQAEKSDDVIEVMRAVSEGANLALENTPNLLPVLKEVGVVDSGGQGLCLIYAGFLEALTGEAVASFHTNVENTDLTELAHEENYYNTSHSVSSEDIKFGFCTEIMVALGQGSEDYEDFDYETFRNYLSERGDSLLVVNDDEVVKVHVHTERPGDVLNYGQKFGTLIKVKVDNMRQQHEDILTNKAKSAPKEKQAYSIIAVCAGEGVSELFKEAGASYIISGGQTMNPSTEDFVKAIEAVNAENIILLPNNKNIFMAAKQAADVSEVPTVVLETESITQGLAALLGFNLNDDLASNESSMKEAFHEVKSGQVTHAIRDTSISGLTIHKGDYMGLVEGDIQVCDKDKSQAARKTVQALTDEESELVTLIYGEDISEEEASQLADLITEDNDQLEVEVYKGDQPVYSYLISVE</sequence>
<dbReference type="InterPro" id="IPR036117">
    <property type="entry name" value="DhaL_dom_sf"/>
</dbReference>
<dbReference type="InterPro" id="IPR033470">
    <property type="entry name" value="FakA-like_C"/>
</dbReference>
<dbReference type="KEGG" id="aun:AWM73_02160"/>
<dbReference type="Gene3D" id="1.25.40.340">
    <property type="match status" value="1"/>
</dbReference>
<dbReference type="Proteomes" id="UP000594771">
    <property type="component" value="Chromosome"/>
</dbReference>
<proteinExistence type="predicted"/>
<dbReference type="InterPro" id="IPR019986">
    <property type="entry name" value="YloV-like"/>
</dbReference>
<dbReference type="RefSeq" id="WP_060777881.1">
    <property type="nucleotide sequence ID" value="NZ_CAJHLH010000002.1"/>
</dbReference>
<gene>
    <name evidence="1" type="ORF">I6G68_07890</name>
</gene>
<dbReference type="SMART" id="SM01120">
    <property type="entry name" value="Dak2"/>
    <property type="match status" value="1"/>
</dbReference>
<dbReference type="OrthoDB" id="9760324at2"/>
<reference evidence="1 2" key="1">
    <citation type="submission" date="2020-12" db="EMBL/GenBank/DDBJ databases">
        <title>FDA dAtabase for Regulatory Grade micrObial Sequences (FDA-ARGOS): Supporting development and validation of Infectious Disease Dx tests.</title>
        <authorList>
            <person name="Sproer C."/>
            <person name="Gronow S."/>
            <person name="Severitt S."/>
            <person name="Schroder I."/>
            <person name="Tallon L."/>
            <person name="Sadzewicz L."/>
            <person name="Zhao X."/>
            <person name="Boylan J."/>
            <person name="Ott S."/>
            <person name="Bowen H."/>
            <person name="Vavikolanu K."/>
            <person name="Mehta A."/>
            <person name="Aluvathingal J."/>
            <person name="Nadendla S."/>
            <person name="Lowell S."/>
            <person name="Myers T."/>
            <person name="Yan Y."/>
            <person name="Sichtig H."/>
        </authorList>
    </citation>
    <scope>NUCLEOTIDE SEQUENCE [LARGE SCALE GENOMIC DNA]</scope>
    <source>
        <strain evidence="1 2">FDAARGOS_911</strain>
    </source>
</reference>
<protein>
    <submittedName>
        <fullName evidence="1">DAK2 domain-containing protein</fullName>
    </submittedName>
</protein>
<accession>A0A109RE26</accession>
<dbReference type="GeneID" id="35768068"/>
<evidence type="ECO:0000313" key="1">
    <source>
        <dbReference type="EMBL" id="QPS01277.1"/>
    </source>
</evidence>
<dbReference type="Pfam" id="PF02734">
    <property type="entry name" value="Dak2"/>
    <property type="match status" value="1"/>
</dbReference>
<dbReference type="GO" id="GO:0004371">
    <property type="term" value="F:glycerone kinase activity"/>
    <property type="evidence" value="ECO:0007669"/>
    <property type="project" value="InterPro"/>
</dbReference>
<dbReference type="PANTHER" id="PTHR33434">
    <property type="entry name" value="DEGV DOMAIN-CONTAINING PROTEIN DR_1986-RELATED"/>
    <property type="match status" value="1"/>
</dbReference>
<dbReference type="NCBIfam" id="TIGR03599">
    <property type="entry name" value="YloV"/>
    <property type="match status" value="1"/>
</dbReference>
<dbReference type="Pfam" id="PF21645">
    <property type="entry name" value="FakA-like_M"/>
    <property type="match status" value="1"/>
</dbReference>
<dbReference type="InterPro" id="IPR004007">
    <property type="entry name" value="DhaL_dom"/>
</dbReference>
<dbReference type="InterPro" id="IPR048394">
    <property type="entry name" value="FakA-like_M"/>
</dbReference>
<dbReference type="SUPFAM" id="SSF101473">
    <property type="entry name" value="DhaL-like"/>
    <property type="match status" value="1"/>
</dbReference>
<dbReference type="Pfam" id="PF13684">
    <property type="entry name" value="FakA-like_C"/>
    <property type="match status" value="1"/>
</dbReference>